<dbReference type="Proteomes" id="UP001143463">
    <property type="component" value="Unassembled WGS sequence"/>
</dbReference>
<keyword evidence="2" id="KW-1185">Reference proteome</keyword>
<evidence type="ECO:0000313" key="2">
    <source>
        <dbReference type="Proteomes" id="UP001143463"/>
    </source>
</evidence>
<dbReference type="RefSeq" id="WP_037054546.1">
    <property type="nucleotide sequence ID" value="NZ_BAAAUZ010000040.1"/>
</dbReference>
<organism evidence="1 2">
    <name type="scientific">Pseudonocardia halophobica</name>
    <dbReference type="NCBI Taxonomy" id="29401"/>
    <lineage>
        <taxon>Bacteria</taxon>
        <taxon>Bacillati</taxon>
        <taxon>Actinomycetota</taxon>
        <taxon>Actinomycetes</taxon>
        <taxon>Pseudonocardiales</taxon>
        <taxon>Pseudonocardiaceae</taxon>
        <taxon>Pseudonocardia</taxon>
    </lineage>
</organism>
<dbReference type="EMBL" id="BSFQ01000023">
    <property type="protein sequence ID" value="GLL13578.1"/>
    <property type="molecule type" value="Genomic_DNA"/>
</dbReference>
<comment type="caution">
    <text evidence="1">The sequence shown here is derived from an EMBL/GenBank/DDBJ whole genome shotgun (WGS) entry which is preliminary data.</text>
</comment>
<proteinExistence type="predicted"/>
<protein>
    <submittedName>
        <fullName evidence="1">Uncharacterized protein</fullName>
    </submittedName>
</protein>
<sequence length="88" mass="9894">MRERDLFARLRADRELIDQAAARLRHLAVQDEYRGQRYPEHAYGLASILDTISLGLTDIPDSIRTAAVRTARVLLDTDPHHGDGDGVE</sequence>
<evidence type="ECO:0000313" key="1">
    <source>
        <dbReference type="EMBL" id="GLL13578.1"/>
    </source>
</evidence>
<gene>
    <name evidence="1" type="ORF">GCM10017577_47220</name>
</gene>
<accession>A0A9W6L5R5</accession>
<reference evidence="1" key="2">
    <citation type="submission" date="2023-01" db="EMBL/GenBank/DDBJ databases">
        <authorList>
            <person name="Sun Q."/>
            <person name="Evtushenko L."/>
        </authorList>
    </citation>
    <scope>NUCLEOTIDE SEQUENCE</scope>
    <source>
        <strain evidence="1">VKM Ac-1069</strain>
    </source>
</reference>
<dbReference type="AlphaFoldDB" id="A0A9W6L5R5"/>
<reference evidence="1" key="1">
    <citation type="journal article" date="2014" name="Int. J. Syst. Evol. Microbiol.">
        <title>Complete genome sequence of Corynebacterium casei LMG S-19264T (=DSM 44701T), isolated from a smear-ripened cheese.</title>
        <authorList>
            <consortium name="US DOE Joint Genome Institute (JGI-PGF)"/>
            <person name="Walter F."/>
            <person name="Albersmeier A."/>
            <person name="Kalinowski J."/>
            <person name="Ruckert C."/>
        </authorList>
    </citation>
    <scope>NUCLEOTIDE SEQUENCE</scope>
    <source>
        <strain evidence="1">VKM Ac-1069</strain>
    </source>
</reference>
<name>A0A9W6L5R5_9PSEU</name>